<dbReference type="InterPro" id="IPR023260">
    <property type="entry name" value="Cys/Ser-rich_nuc_prot"/>
</dbReference>
<gene>
    <name evidence="11" type="ORF">V1264_012484</name>
</gene>
<feature type="compositionally biased region" description="Polar residues" evidence="9">
    <location>
        <begin position="735"/>
        <end position="748"/>
    </location>
</feature>
<keyword evidence="4" id="KW-0805">Transcription regulation</keyword>
<dbReference type="AlphaFoldDB" id="A0AAN9C269"/>
<evidence type="ECO:0000256" key="6">
    <source>
        <dbReference type="ARBA" id="ARBA00023159"/>
    </source>
</evidence>
<feature type="compositionally biased region" description="Basic residues" evidence="9">
    <location>
        <begin position="343"/>
        <end position="358"/>
    </location>
</feature>
<dbReference type="Proteomes" id="UP001374579">
    <property type="component" value="Unassembled WGS sequence"/>
</dbReference>
<evidence type="ECO:0000259" key="10">
    <source>
        <dbReference type="Pfam" id="PF16019"/>
    </source>
</evidence>
<keyword evidence="8" id="KW-0539">Nucleus</keyword>
<feature type="region of interest" description="Disordered" evidence="9">
    <location>
        <begin position="391"/>
        <end position="410"/>
    </location>
</feature>
<reference evidence="11 12" key="1">
    <citation type="submission" date="2024-02" db="EMBL/GenBank/DDBJ databases">
        <title>Chromosome-scale genome assembly of the rough periwinkle Littorina saxatilis.</title>
        <authorList>
            <person name="De Jode A."/>
            <person name="Faria R."/>
            <person name="Formenti G."/>
            <person name="Sims Y."/>
            <person name="Smith T.P."/>
            <person name="Tracey A."/>
            <person name="Wood J.M.D."/>
            <person name="Zagrodzka Z.B."/>
            <person name="Johannesson K."/>
            <person name="Butlin R.K."/>
            <person name="Leder E.H."/>
        </authorList>
    </citation>
    <scope>NUCLEOTIDE SEQUENCE [LARGE SCALE GENOMIC DNA]</scope>
    <source>
        <strain evidence="11">Snail1</strain>
        <tissue evidence="11">Muscle</tissue>
    </source>
</reference>
<dbReference type="GO" id="GO:0000981">
    <property type="term" value="F:DNA-binding transcription factor activity, RNA polymerase II-specific"/>
    <property type="evidence" value="ECO:0007669"/>
    <property type="project" value="TreeGrafter"/>
</dbReference>
<feature type="compositionally biased region" description="Polar residues" evidence="9">
    <location>
        <begin position="649"/>
        <end position="662"/>
    </location>
</feature>
<evidence type="ECO:0000313" key="11">
    <source>
        <dbReference type="EMBL" id="KAK7113140.1"/>
    </source>
</evidence>
<feature type="region of interest" description="Disordered" evidence="9">
    <location>
        <begin position="264"/>
        <end position="303"/>
    </location>
</feature>
<protein>
    <recommendedName>
        <fullName evidence="10">Cysteine/serine-rich nuclear protein N-terminal domain-containing protein</fullName>
    </recommendedName>
</protein>
<keyword evidence="6" id="KW-0010">Activator</keyword>
<dbReference type="PRINTS" id="PR02031">
    <property type="entry name" value="CYSSERRICHNP"/>
</dbReference>
<evidence type="ECO:0000256" key="5">
    <source>
        <dbReference type="ARBA" id="ARBA00023125"/>
    </source>
</evidence>
<dbReference type="Pfam" id="PF16019">
    <property type="entry name" value="CSRNP_N"/>
    <property type="match status" value="1"/>
</dbReference>
<keyword evidence="12" id="KW-1185">Reference proteome</keyword>
<feature type="compositionally biased region" description="Low complexity" evidence="9">
    <location>
        <begin position="716"/>
        <end position="734"/>
    </location>
</feature>
<dbReference type="PANTHER" id="PTHR13580:SF9">
    <property type="entry name" value="AXIN1 UP-REGULATED 1, ISOFORM A"/>
    <property type="match status" value="1"/>
</dbReference>
<comment type="caution">
    <text evidence="11">The sequence shown here is derived from an EMBL/GenBank/DDBJ whole genome shotgun (WGS) entry which is preliminary data.</text>
</comment>
<evidence type="ECO:0000256" key="7">
    <source>
        <dbReference type="ARBA" id="ARBA00023163"/>
    </source>
</evidence>
<feature type="region of interest" description="Disordered" evidence="9">
    <location>
        <begin position="341"/>
        <end position="361"/>
    </location>
</feature>
<feature type="region of interest" description="Disordered" evidence="9">
    <location>
        <begin position="1"/>
        <end position="53"/>
    </location>
</feature>
<comment type="similarity">
    <text evidence="2">Belongs to the AXUD1 family.</text>
</comment>
<evidence type="ECO:0000256" key="4">
    <source>
        <dbReference type="ARBA" id="ARBA00023015"/>
    </source>
</evidence>
<comment type="subcellular location">
    <subcellularLocation>
        <location evidence="1">Nucleus</location>
    </subcellularLocation>
</comment>
<dbReference type="GO" id="GO:0006915">
    <property type="term" value="P:apoptotic process"/>
    <property type="evidence" value="ECO:0007669"/>
    <property type="project" value="UniProtKB-KW"/>
</dbReference>
<keyword evidence="5" id="KW-0238">DNA-binding</keyword>
<evidence type="ECO:0000313" key="12">
    <source>
        <dbReference type="Proteomes" id="UP001374579"/>
    </source>
</evidence>
<evidence type="ECO:0000256" key="9">
    <source>
        <dbReference type="SAM" id="MobiDB-lite"/>
    </source>
</evidence>
<evidence type="ECO:0000256" key="1">
    <source>
        <dbReference type="ARBA" id="ARBA00004123"/>
    </source>
</evidence>
<feature type="region of interest" description="Disordered" evidence="9">
    <location>
        <begin position="639"/>
        <end position="753"/>
    </location>
</feature>
<dbReference type="GO" id="GO:0005634">
    <property type="term" value="C:nucleus"/>
    <property type="evidence" value="ECO:0007669"/>
    <property type="project" value="UniProtKB-SubCell"/>
</dbReference>
<dbReference type="PANTHER" id="PTHR13580">
    <property type="entry name" value="TGF-BETA INDUCED APOPTOSIS PROTEIN"/>
    <property type="match status" value="1"/>
</dbReference>
<dbReference type="InterPro" id="IPR031972">
    <property type="entry name" value="CSRNP_N"/>
</dbReference>
<feature type="compositionally biased region" description="Basic and acidic residues" evidence="9">
    <location>
        <begin position="280"/>
        <end position="289"/>
    </location>
</feature>
<keyword evidence="3" id="KW-0053">Apoptosis</keyword>
<organism evidence="11 12">
    <name type="scientific">Littorina saxatilis</name>
    <dbReference type="NCBI Taxonomy" id="31220"/>
    <lineage>
        <taxon>Eukaryota</taxon>
        <taxon>Metazoa</taxon>
        <taxon>Spiralia</taxon>
        <taxon>Lophotrochozoa</taxon>
        <taxon>Mollusca</taxon>
        <taxon>Gastropoda</taxon>
        <taxon>Caenogastropoda</taxon>
        <taxon>Littorinimorpha</taxon>
        <taxon>Littorinoidea</taxon>
        <taxon>Littorinidae</taxon>
        <taxon>Littorina</taxon>
    </lineage>
</organism>
<dbReference type="EMBL" id="JBAMIC010000002">
    <property type="protein sequence ID" value="KAK7113140.1"/>
    <property type="molecule type" value="Genomic_DNA"/>
</dbReference>
<feature type="compositionally biased region" description="Polar residues" evidence="9">
    <location>
        <begin position="682"/>
        <end position="691"/>
    </location>
</feature>
<evidence type="ECO:0000256" key="3">
    <source>
        <dbReference type="ARBA" id="ARBA00022703"/>
    </source>
</evidence>
<feature type="domain" description="Cysteine/serine-rich nuclear protein N-terminal" evidence="10">
    <location>
        <begin position="51"/>
        <end position="257"/>
    </location>
</feature>
<keyword evidence="7" id="KW-0804">Transcription</keyword>
<dbReference type="GO" id="GO:0043565">
    <property type="term" value="F:sequence-specific DNA binding"/>
    <property type="evidence" value="ECO:0007669"/>
    <property type="project" value="TreeGrafter"/>
</dbReference>
<sequence length="764" mass="83013">MPKRKLEEVDSGEDLNSARSESDDSNCSNATNGSADVPSSTVGQPPPGKRSKRNVKFTDVTVYYFSRKQGFTCVPSEGGSTLGMSGQHVFERTFSLKDHAKEKKRVHRQILMEQRRQGKLFPSPLLAIGAEDLPEVSSGSDSESDYDDCYFLQPLPIRQRRMLLRSAGVKKIEGEEKDDCRDIRISRNMCGCDCKVYCDPETCACSQAGIKCQVDRLSFPCGCTKDGCGNAAGRIEFNPIRVRTHFIHTLMRLELERKDNECKRVSSTRSETSGVGGGGRVEEGRGGKEEEAEDWTQFNSNERGSCRDCQNTEVCNVMMQDVQHAHLAAAEHNQRYLGSHIPPQHHHQHLHPHPHPPHMPRVLLFNDSEEEVYNTDNTSTLYHFEGEENAYPDMGDRSRENAAQGGYSRTTGYQKSYQSLVTYPSPSLIPNSCGGMSSAQHPLPSVVSVHHPPNNADKSKYLTLSASGPQSFKLEPISEMLSPIQSLSSYVGSQQVQGHSHPQSLLPQRPQAWTSALPNRGVATTTSVSAPDLRKGFPGKSGTATSLLASSSTYAVMTNTTQDQLKEKCPAISSHMQNRNDEAAPPYAKPHPKPDLIFGCENPADPAADLDSDKKNFVINSFSKFPPCSGSLEPLEVPKSCTPLDVPPGSTSPQSSQDSFHSQELCPLQPAATISGPLEPLISTSSESTCRSPAPISACSQPEEGAGIARQDGGLSASSSPTSSSPSSSSSTDSFRTQQQSGEETVSPNFGEIIKTSIVETVSA</sequence>
<accession>A0AAN9C269</accession>
<feature type="compositionally biased region" description="Polar residues" evidence="9">
    <location>
        <begin position="25"/>
        <end position="43"/>
    </location>
</feature>
<evidence type="ECO:0000256" key="2">
    <source>
        <dbReference type="ARBA" id="ARBA00008548"/>
    </source>
</evidence>
<proteinExistence type="inferred from homology"/>
<name>A0AAN9C269_9CAEN</name>
<evidence type="ECO:0000256" key="8">
    <source>
        <dbReference type="ARBA" id="ARBA00023242"/>
    </source>
</evidence>